<comment type="catalytic activity">
    <reaction evidence="5">
        <text>L-seryl-[protein] + acetyl-CoA = O-acetyl-L-seryl-[protein] + CoA</text>
        <dbReference type="Rhea" id="RHEA:59392"/>
        <dbReference type="Rhea" id="RHEA-COMP:9863"/>
        <dbReference type="Rhea" id="RHEA-COMP:15352"/>
        <dbReference type="ChEBI" id="CHEBI:29999"/>
        <dbReference type="ChEBI" id="CHEBI:57287"/>
        <dbReference type="ChEBI" id="CHEBI:57288"/>
        <dbReference type="ChEBI" id="CHEBI:141128"/>
    </reaction>
    <physiologicalReaction direction="left-to-right" evidence="5">
        <dbReference type="Rhea" id="RHEA:59393"/>
    </physiologicalReaction>
</comment>
<keyword evidence="2" id="KW-0012">Acyltransferase</keyword>
<feature type="region of interest" description="Disordered" evidence="6">
    <location>
        <begin position="684"/>
        <end position="703"/>
    </location>
</feature>
<organism evidence="7 8">
    <name type="scientific">Legionella feeleii</name>
    <dbReference type="NCBI Taxonomy" id="453"/>
    <lineage>
        <taxon>Bacteria</taxon>
        <taxon>Pseudomonadati</taxon>
        <taxon>Pseudomonadota</taxon>
        <taxon>Gammaproteobacteria</taxon>
        <taxon>Legionellales</taxon>
        <taxon>Legionellaceae</taxon>
        <taxon>Legionella</taxon>
    </lineage>
</organism>
<evidence type="ECO:0000256" key="6">
    <source>
        <dbReference type="SAM" id="MobiDB-lite"/>
    </source>
</evidence>
<dbReference type="Gene3D" id="3.30.2430.10">
    <property type="entry name" value="phosphothreonine lyase"/>
    <property type="match status" value="1"/>
</dbReference>
<dbReference type="RefSeq" id="WP_115174243.1">
    <property type="nucleotide sequence ID" value="NZ_UGNY01000001.1"/>
</dbReference>
<evidence type="ECO:0000256" key="3">
    <source>
        <dbReference type="ARBA" id="ARBA00023785"/>
    </source>
</evidence>
<evidence type="ECO:0000256" key="2">
    <source>
        <dbReference type="ARBA" id="ARBA00023315"/>
    </source>
</evidence>
<gene>
    <name evidence="7" type="ORF">NCTC11978_00126</name>
</gene>
<keyword evidence="1" id="KW-0808">Transferase</keyword>
<dbReference type="InterPro" id="IPR038498">
    <property type="entry name" value="OspF/SpvC_sf"/>
</dbReference>
<reference evidence="7 8" key="1">
    <citation type="submission" date="2018-06" db="EMBL/GenBank/DDBJ databases">
        <authorList>
            <consortium name="Pathogen Informatics"/>
            <person name="Doyle S."/>
        </authorList>
    </citation>
    <scope>NUCLEOTIDE SEQUENCE [LARGE SCALE GENOMIC DNA]</scope>
    <source>
        <strain evidence="7 8">NCTC11978</strain>
    </source>
</reference>
<evidence type="ECO:0000313" key="7">
    <source>
        <dbReference type="EMBL" id="STX36978.1"/>
    </source>
</evidence>
<name>A0A378IP10_9GAMM</name>
<dbReference type="Pfam" id="PF03421">
    <property type="entry name" value="Acetyltransf_14"/>
    <property type="match status" value="1"/>
</dbReference>
<evidence type="ECO:0000313" key="8">
    <source>
        <dbReference type="Proteomes" id="UP000254033"/>
    </source>
</evidence>
<dbReference type="InterPro" id="IPR005083">
    <property type="entry name" value="YopJ-like"/>
</dbReference>
<comment type="similarity">
    <text evidence="3">Belongs to the acetyltransferase YopJ family.</text>
</comment>
<proteinExistence type="inferred from homology"/>
<dbReference type="GO" id="GO:0016746">
    <property type="term" value="F:acyltransferase activity"/>
    <property type="evidence" value="ECO:0007669"/>
    <property type="project" value="UniProtKB-KW"/>
</dbReference>
<evidence type="ECO:0000256" key="5">
    <source>
        <dbReference type="ARBA" id="ARBA00048662"/>
    </source>
</evidence>
<dbReference type="EMBL" id="UGNY01000001">
    <property type="protein sequence ID" value="STX36978.1"/>
    <property type="molecule type" value="Genomic_DNA"/>
</dbReference>
<dbReference type="Proteomes" id="UP000254033">
    <property type="component" value="Unassembled WGS sequence"/>
</dbReference>
<comment type="catalytic activity">
    <reaction evidence="4">
        <text>L-threonyl-[protein] + acetyl-CoA = O-acetyl-L-threonyl-[protein] + CoA</text>
        <dbReference type="Rhea" id="RHEA:65340"/>
        <dbReference type="Rhea" id="RHEA-COMP:11060"/>
        <dbReference type="Rhea" id="RHEA-COMP:16780"/>
        <dbReference type="ChEBI" id="CHEBI:30013"/>
        <dbReference type="ChEBI" id="CHEBI:57287"/>
        <dbReference type="ChEBI" id="CHEBI:57288"/>
        <dbReference type="ChEBI" id="CHEBI:141025"/>
    </reaction>
    <physiologicalReaction direction="left-to-right" evidence="4">
        <dbReference type="Rhea" id="RHEA:65341"/>
    </physiologicalReaction>
</comment>
<protein>
    <submittedName>
        <fullName evidence="7">Uncharacterized protein</fullName>
    </submittedName>
</protein>
<evidence type="ECO:0000256" key="1">
    <source>
        <dbReference type="ARBA" id="ARBA00022679"/>
    </source>
</evidence>
<evidence type="ECO:0000256" key="4">
    <source>
        <dbReference type="ARBA" id="ARBA00048364"/>
    </source>
</evidence>
<accession>A0A378IP10</accession>
<sequence>MPASKLSSSQLAELIISSYKKLPLVTGGFKDELVDLIEQGKVENLPYWLQFHSFVRYQLRKTLMQRGDVNVHAPSVEIAKQVNEVLERYLEQQKIKQTLPKYITEDFTTTDYLPLSGELERTLLRLRDGQKITRQEIAPFIKAKNRRNEFLARSLDIVPISCAEYASESTLRKLVKGIAGLGKGERKQFFYYHLNEEHAIGFDVERDEDGKLKIFCFESASDPRHLETVDLLYKKLSSMGLDFEFKSCVSDIQKDSYNCAIYTLAALNEFGKYAHAFDYLPEQYEEDKDIGKTRAVKIPQGGAMMMKARHVQLDVLDKISWVRISDMPTKIIAMSQSHQAMEKALKESKDFDLDPATFVTMHKQKYHYEESKRESTKYINRRRENIREHAAAAGKVILEKAYSKYVQDLTLLAKIDKGEEVNFHQEISKNDSLTWDEKVQYIEKLFISITKRAGISKYLWNDPLDKISLMQFKSLLLLRNEYLYLLSQKSFEEIQEYFDDRNESSPLHYRLELWANRRTDLNVEPLQKVFVRCFKMDDVVLFYKKAHYYNVSDLEIKNPLVALFHNSTNVDANDVIRKLEGLENQYRGTSGESLYDGSKKLALIDEQLKSLEVSEKRVSFILAASSLDNETLLKSVHADEAYVLLDNGKALYYINKKNEKSPIVPIPFTESAFKKLQEVDWGEFESREQDEEEPHKRFSLSEGENSKPITEIMSYKQLNFLTSLVNHTPYTSEEQQKFQAQSVLKEAYVILLAELFAVDKWKALSIINHHPRLFSDELEVVARNLKAMNQIIAKFWSEDMLFAVHLVCRECPSSIPNPFSKRIDRQESLSAQEILSRLSDTEKSYSGEEETAVTTNNKIKFLLSLSDYVVSANLANKKLEVAYLQQISMAYIELLNSDNCGYQSIEEDHIPAQYVLYPLLGSKKQESMTIENILKKLNKCGNLFMKLKLLDVAFATVINAQELYTDKMGKHYSPQQLSDLRILQSAYLDLIKTEPYDDKDSDFNNKLKSKVSDSVYSGFLSENKTLQGLLIGKGRPSSPKTKSSVTNKTMVETPQSPVIQGGVSYTFFRIVGKAFDLFNTQSSEQTKTVEQKDLFNTQSSKQTKIVEQKADTLEQVVVDYYRNPPRDRNYTSLRRYHTLEYQDFNFRLERFHFSDSFAELTQWIAYERCKPVVPQIDEFDWKLNLAIHKEDLEKAFPIIATFANKFNLGTFKMMSQTQAEHLHKSQDKKMVGREVVIYCNANPEYDEVKWVAMISELEEALKKAGIRTSEDACPETKACPVSNRRLGKYTSYTHGAWTVKRMDVPFDEGIKETALVDEDLFAHYEYDASHECPAPKVAVVTSANLT</sequence>